<feature type="domain" description="PPM-type phosphatase" evidence="2">
    <location>
        <begin position="13"/>
        <end position="236"/>
    </location>
</feature>
<evidence type="ECO:0000313" key="4">
    <source>
        <dbReference type="Proteomes" id="UP000290289"/>
    </source>
</evidence>
<dbReference type="InterPro" id="IPR039123">
    <property type="entry name" value="PPTC7"/>
</dbReference>
<protein>
    <recommendedName>
        <fullName evidence="1">Protein phosphatase</fullName>
        <ecNumber evidence="1">3.1.3.16</ecNumber>
    </recommendedName>
</protein>
<comment type="caution">
    <text evidence="3">The sequence shown here is derived from an EMBL/GenBank/DDBJ whole genome shotgun (WGS) entry which is preliminary data.</text>
</comment>
<dbReference type="PANTHER" id="PTHR12320">
    <property type="entry name" value="PROTEIN PHOSPHATASE 2C"/>
    <property type="match status" value="1"/>
</dbReference>
<reference evidence="3 4" key="1">
    <citation type="submission" date="2018-10" db="EMBL/GenBank/DDBJ databases">
        <title>A high-quality apple genome assembly.</title>
        <authorList>
            <person name="Hu J."/>
        </authorList>
    </citation>
    <scope>NUCLEOTIDE SEQUENCE [LARGE SCALE GENOMIC DNA]</scope>
    <source>
        <strain evidence="4">cv. HFTH1</strain>
        <tissue evidence="3">Young leaf</tissue>
    </source>
</reference>
<keyword evidence="1" id="KW-0904">Protein phosphatase</keyword>
<comment type="similarity">
    <text evidence="1">Belongs to the PP2C family.</text>
</comment>
<dbReference type="PROSITE" id="PS51746">
    <property type="entry name" value="PPM_2"/>
    <property type="match status" value="1"/>
</dbReference>
<gene>
    <name evidence="3" type="ORF">DVH24_015659</name>
</gene>
<comment type="catalytic activity">
    <reaction evidence="1">
        <text>O-phospho-L-threonyl-[protein] + H2O = L-threonyl-[protein] + phosphate</text>
        <dbReference type="Rhea" id="RHEA:47004"/>
        <dbReference type="Rhea" id="RHEA-COMP:11060"/>
        <dbReference type="Rhea" id="RHEA-COMP:11605"/>
        <dbReference type="ChEBI" id="CHEBI:15377"/>
        <dbReference type="ChEBI" id="CHEBI:30013"/>
        <dbReference type="ChEBI" id="CHEBI:43474"/>
        <dbReference type="ChEBI" id="CHEBI:61977"/>
        <dbReference type="EC" id="3.1.3.16"/>
    </reaction>
</comment>
<comment type="catalytic activity">
    <reaction evidence="1">
        <text>O-phospho-L-seryl-[protein] + H2O = L-seryl-[protein] + phosphate</text>
        <dbReference type="Rhea" id="RHEA:20629"/>
        <dbReference type="Rhea" id="RHEA-COMP:9863"/>
        <dbReference type="Rhea" id="RHEA-COMP:11604"/>
        <dbReference type="ChEBI" id="CHEBI:15377"/>
        <dbReference type="ChEBI" id="CHEBI:29999"/>
        <dbReference type="ChEBI" id="CHEBI:43474"/>
        <dbReference type="ChEBI" id="CHEBI:83421"/>
        <dbReference type="EC" id="3.1.3.16"/>
    </reaction>
</comment>
<comment type="cofactor">
    <cofactor evidence="1">
        <name>Mg(2+)</name>
        <dbReference type="ChEBI" id="CHEBI:18420"/>
    </cofactor>
</comment>
<name>A0A498HNP6_MALDO</name>
<dbReference type="EC" id="3.1.3.16" evidence="1"/>
<keyword evidence="4" id="KW-1185">Reference proteome</keyword>
<proteinExistence type="inferred from homology"/>
<accession>A0A498HNP6</accession>
<dbReference type="GO" id="GO:0046872">
    <property type="term" value="F:metal ion binding"/>
    <property type="evidence" value="ECO:0007669"/>
    <property type="project" value="UniProtKB-UniRule"/>
</dbReference>
<dbReference type="PANTHER" id="PTHR12320:SF81">
    <property type="entry name" value="PROTEIN PHOSPHATASE 2C 23-RELATED"/>
    <property type="match status" value="1"/>
</dbReference>
<dbReference type="Proteomes" id="UP000290289">
    <property type="component" value="Chromosome 16"/>
</dbReference>
<organism evidence="3 4">
    <name type="scientific">Malus domestica</name>
    <name type="common">Apple</name>
    <name type="synonym">Pyrus malus</name>
    <dbReference type="NCBI Taxonomy" id="3750"/>
    <lineage>
        <taxon>Eukaryota</taxon>
        <taxon>Viridiplantae</taxon>
        <taxon>Streptophyta</taxon>
        <taxon>Embryophyta</taxon>
        <taxon>Tracheophyta</taxon>
        <taxon>Spermatophyta</taxon>
        <taxon>Magnoliopsida</taxon>
        <taxon>eudicotyledons</taxon>
        <taxon>Gunneridae</taxon>
        <taxon>Pentapetalae</taxon>
        <taxon>rosids</taxon>
        <taxon>fabids</taxon>
        <taxon>Rosales</taxon>
        <taxon>Rosaceae</taxon>
        <taxon>Amygdaloideae</taxon>
        <taxon>Maleae</taxon>
        <taxon>Malus</taxon>
    </lineage>
</organism>
<comment type="cofactor">
    <cofactor evidence="1">
        <name>Mn(2+)</name>
        <dbReference type="ChEBI" id="CHEBI:29035"/>
    </cofactor>
</comment>
<keyword evidence="1" id="KW-0378">Hydrolase</keyword>
<dbReference type="Gene3D" id="3.60.40.10">
    <property type="entry name" value="PPM-type phosphatase domain"/>
    <property type="match status" value="1"/>
</dbReference>
<dbReference type="InterPro" id="IPR001932">
    <property type="entry name" value="PPM-type_phosphatase-like_dom"/>
</dbReference>
<dbReference type="SUPFAM" id="SSF81606">
    <property type="entry name" value="PP2C-like"/>
    <property type="match status" value="1"/>
</dbReference>
<keyword evidence="1" id="KW-0460">Magnesium</keyword>
<dbReference type="EMBL" id="RDQH01000342">
    <property type="protein sequence ID" value="RXH71037.1"/>
    <property type="molecule type" value="Genomic_DNA"/>
</dbReference>
<evidence type="ECO:0000259" key="2">
    <source>
        <dbReference type="PROSITE" id="PS51746"/>
    </source>
</evidence>
<evidence type="ECO:0000313" key="3">
    <source>
        <dbReference type="EMBL" id="RXH71037.1"/>
    </source>
</evidence>
<dbReference type="InterPro" id="IPR036457">
    <property type="entry name" value="PPM-type-like_dom_sf"/>
</dbReference>
<dbReference type="GO" id="GO:0004722">
    <property type="term" value="F:protein serine/threonine phosphatase activity"/>
    <property type="evidence" value="ECO:0007669"/>
    <property type="project" value="UniProtKB-EC"/>
</dbReference>
<keyword evidence="1" id="KW-0464">Manganese</keyword>
<keyword evidence="1" id="KW-0479">Metal-binding</keyword>
<sequence length="260" mass="28791">MRSKRQDKGIGTSQSLSKYKSVSSKKQTIGVADGVNGWANYGIDGGETPFIAAHIYNKNNNNVSNELKRKRKGPFDKQLIGAVDPRNVLEEAHEKNKEKIGLQGSSTACILSFNKESGVLHVVNVGDSGLMLFRDNKLLYQSPIQQRMFNFTYREIEEVLVANSTSKSKDRESDRSGGDGDGDFDCYALALSIANLALHSSLDKYNLSPFSENAKKAGFEYVGGKIDDITVIVARVCKHGNSCDERDKKHVYKIIFVLMI</sequence>
<evidence type="ECO:0000256" key="1">
    <source>
        <dbReference type="RuleBase" id="RU366020"/>
    </source>
</evidence>
<dbReference type="AlphaFoldDB" id="A0A498HNP6"/>